<dbReference type="Pfam" id="PF08508">
    <property type="entry name" value="DUF1746"/>
    <property type="match status" value="1"/>
</dbReference>
<dbReference type="STRING" id="212602.A0A420HNR8"/>
<dbReference type="AlphaFoldDB" id="A0A420HNR8"/>
<protein>
    <submittedName>
        <fullName evidence="4">Fungal DUF1746</fullName>
    </submittedName>
</protein>
<dbReference type="PANTHER" id="PTHR39405:SF1">
    <property type="entry name" value="DSC E3 UBIQUITIN LIGASE COMPLEX SUBUNIT 4"/>
    <property type="match status" value="1"/>
</dbReference>
<evidence type="ECO:0000259" key="3">
    <source>
        <dbReference type="Pfam" id="PF08508"/>
    </source>
</evidence>
<feature type="transmembrane region" description="Helical" evidence="2">
    <location>
        <begin position="106"/>
        <end position="125"/>
    </location>
</feature>
<dbReference type="PANTHER" id="PTHR39405">
    <property type="entry name" value="DSC E3 UBIQUITIN LIGASE COMPLEX SUBUNIT 4"/>
    <property type="match status" value="1"/>
</dbReference>
<reference evidence="4 5" key="1">
    <citation type="journal article" date="2018" name="BMC Genomics">
        <title>Comparative genome analyses reveal sequence features reflecting distinct modes of host-adaptation between dicot and monocot powdery mildew.</title>
        <authorList>
            <person name="Wu Y."/>
            <person name="Ma X."/>
            <person name="Pan Z."/>
            <person name="Kale S.D."/>
            <person name="Song Y."/>
            <person name="King H."/>
            <person name="Zhang Q."/>
            <person name="Presley C."/>
            <person name="Deng X."/>
            <person name="Wei C.I."/>
            <person name="Xiao S."/>
        </authorList>
    </citation>
    <scope>NUCLEOTIDE SEQUENCE [LARGE SCALE GENOMIC DNA]</scope>
    <source>
        <strain evidence="4">UMSG2</strain>
    </source>
</reference>
<dbReference type="GO" id="GO:0032933">
    <property type="term" value="P:SREBP signaling pathway"/>
    <property type="evidence" value="ECO:0007669"/>
    <property type="project" value="InterPro"/>
</dbReference>
<feature type="domain" description="DUF1746" evidence="3">
    <location>
        <begin position="58"/>
        <end position="172"/>
    </location>
</feature>
<proteinExistence type="predicted"/>
<accession>A0A420HNR8</accession>
<evidence type="ECO:0000313" key="5">
    <source>
        <dbReference type="Proteomes" id="UP000286134"/>
    </source>
</evidence>
<dbReference type="GO" id="GO:0005783">
    <property type="term" value="C:endoplasmic reticulum"/>
    <property type="evidence" value="ECO:0007669"/>
    <property type="project" value="TreeGrafter"/>
</dbReference>
<name>A0A420HNR8_9PEZI</name>
<keyword evidence="2" id="KW-0812">Transmembrane</keyword>
<sequence>MENVSPPANPYRTEDISREFIEPTCSQHNLKYGRSQAQKRALARVKKKSEYLLNLITNLDTLIYVEFCIIYYMDCSLFRLVLRVLNQMIFFTPKPAFVRPAPQQRPYIGAIFTPGITCILLHIFTARSEATEAMRGYLHGGVIIDLIGQKGPTSKIHLILLDVLLLVLQCFMLSVRVEQDRLQTILTVLSRSSSKMTDLTVIQDYDAEERGIIRDEIVAENSFELEQIAGPSSSSSHDSQPMINGEVEPTTESSSHLTQEDDEALELFWSGMATVCDFHILHNLRKQWRDYGNATGSALQTVGYSAEFAAITANRRISAATARLQQGVSLNT</sequence>
<gene>
    <name evidence="4" type="ORF">OnM2_063013</name>
</gene>
<feature type="transmembrane region" description="Helical" evidence="2">
    <location>
        <begin position="62"/>
        <end position="85"/>
    </location>
</feature>
<keyword evidence="2" id="KW-0472">Membrane</keyword>
<dbReference type="InterPro" id="IPR013715">
    <property type="entry name" value="DUF1746"/>
</dbReference>
<organism evidence="4 5">
    <name type="scientific">Erysiphe neolycopersici</name>
    <dbReference type="NCBI Taxonomy" id="212602"/>
    <lineage>
        <taxon>Eukaryota</taxon>
        <taxon>Fungi</taxon>
        <taxon>Dikarya</taxon>
        <taxon>Ascomycota</taxon>
        <taxon>Pezizomycotina</taxon>
        <taxon>Leotiomycetes</taxon>
        <taxon>Erysiphales</taxon>
        <taxon>Erysiphaceae</taxon>
        <taxon>Erysiphe</taxon>
    </lineage>
</organism>
<feature type="region of interest" description="Disordered" evidence="1">
    <location>
        <begin position="229"/>
        <end position="258"/>
    </location>
</feature>
<dbReference type="Proteomes" id="UP000286134">
    <property type="component" value="Unassembled WGS sequence"/>
</dbReference>
<evidence type="ECO:0000256" key="2">
    <source>
        <dbReference type="SAM" id="Phobius"/>
    </source>
</evidence>
<keyword evidence="2" id="KW-1133">Transmembrane helix</keyword>
<dbReference type="GO" id="GO:0044695">
    <property type="term" value="C:Dsc E3 ubiquitin ligase complex"/>
    <property type="evidence" value="ECO:0007669"/>
    <property type="project" value="InterPro"/>
</dbReference>
<evidence type="ECO:0000256" key="1">
    <source>
        <dbReference type="SAM" id="MobiDB-lite"/>
    </source>
</evidence>
<keyword evidence="5" id="KW-1185">Reference proteome</keyword>
<evidence type="ECO:0000313" key="4">
    <source>
        <dbReference type="EMBL" id="RKF59073.1"/>
    </source>
</evidence>
<comment type="caution">
    <text evidence="4">The sequence shown here is derived from an EMBL/GenBank/DDBJ whole genome shotgun (WGS) entry which is preliminary data.</text>
</comment>
<dbReference type="EMBL" id="MCFK01006336">
    <property type="protein sequence ID" value="RKF59073.1"/>
    <property type="molecule type" value="Genomic_DNA"/>
</dbReference>
<dbReference type="InterPro" id="IPR038967">
    <property type="entry name" value="Dsc4-like"/>
</dbReference>